<keyword evidence="11 14" id="KW-0472">Membrane</keyword>
<dbReference type="InterPro" id="IPR037066">
    <property type="entry name" value="Plug_dom_sf"/>
</dbReference>
<dbReference type="InterPro" id="IPR012910">
    <property type="entry name" value="Plug_dom"/>
</dbReference>
<dbReference type="Pfam" id="PF00593">
    <property type="entry name" value="TonB_dep_Rec_b-barrel"/>
    <property type="match status" value="1"/>
</dbReference>
<dbReference type="GO" id="GO:0015344">
    <property type="term" value="F:siderophore uptake transmembrane transporter activity"/>
    <property type="evidence" value="ECO:0007669"/>
    <property type="project" value="TreeGrafter"/>
</dbReference>
<evidence type="ECO:0000256" key="16">
    <source>
        <dbReference type="SAM" id="SignalP"/>
    </source>
</evidence>
<feature type="chain" id="PRO_5020884807" evidence="16">
    <location>
        <begin position="24"/>
        <end position="689"/>
    </location>
</feature>
<dbReference type="InterPro" id="IPR039426">
    <property type="entry name" value="TonB-dep_rcpt-like"/>
</dbReference>
<evidence type="ECO:0000256" key="9">
    <source>
        <dbReference type="ARBA" id="ARBA00023065"/>
    </source>
</evidence>
<evidence type="ECO:0000256" key="7">
    <source>
        <dbReference type="ARBA" id="ARBA00022729"/>
    </source>
</evidence>
<sequence>MKNKALLSLSLVTALFLQTNGFAKEDEKESNLGSVLIYGEKEEITSATKLDMTILETPQIVSVISDVQISDYNLKDVSTILEQVPGVRVERTETDRTYYNARGFDIVNFQYDGVGVPTSGTFHGIEDTSVYEQVEVVKGATSIISSLSNPSATVNFVRKRPTAETQAYISASYGSWSQKRVEGNVSGTLIEDKLKGRLVVAKEKGDSYLDRYSSDVTSFYGVLTSDLTDTTRVTFGHSINDNKNKGISSGALPLFYSDGTVTDYDVSTNTAPDWARKDLTLSKTFLELEQDINANWIAKAIYSHNEQDTDWDWFYLSGNPDRGTNTGLYSLASRYEEEKKVDVVDVFASGYFEAFGQEHKLVVGVNHANIDTTAKSIYPSTGGTYFPIGGDWVNGNVSKPELNNYNAATSSTDTTEKQTAYYISSRLNILDNLSILLGARAIDIRQDGISYGASQKVDENEVASYFGITYEVIPGTMLYSSYSEVFNSQPYVNESLNPLGPVEGNSFEAGIKQELNDGNAILTLSYFKSEQENLGEYVTQHSTGLNIYEGISVESDGFELELAGEVYEGLNLSMGYTYIDVKDKDGNDARRYIPTKQFKVSTAYEVPSMSNLRLGATLKWQNEIYSSNTEVQGSYALVDMFTQYKATKNLSVLLNINNITDKKYKQTAQWGQSNYGAPRNATLTLKYTF</sequence>
<evidence type="ECO:0000313" key="20">
    <source>
        <dbReference type="Proteomes" id="UP000289718"/>
    </source>
</evidence>
<dbReference type="Proteomes" id="UP000289718">
    <property type="component" value="Unassembled WGS sequence"/>
</dbReference>
<keyword evidence="10 15" id="KW-0798">TonB box</keyword>
<evidence type="ECO:0000256" key="13">
    <source>
        <dbReference type="ARBA" id="ARBA00023237"/>
    </source>
</evidence>
<evidence type="ECO:0000256" key="12">
    <source>
        <dbReference type="ARBA" id="ARBA00023170"/>
    </source>
</evidence>
<evidence type="ECO:0000259" key="18">
    <source>
        <dbReference type="Pfam" id="PF07715"/>
    </source>
</evidence>
<keyword evidence="5" id="KW-0410">Iron transport</keyword>
<comment type="caution">
    <text evidence="19">The sequence shown here is derived from an EMBL/GenBank/DDBJ whole genome shotgun (WGS) entry which is preliminary data.</text>
</comment>
<evidence type="ECO:0000256" key="15">
    <source>
        <dbReference type="RuleBase" id="RU003357"/>
    </source>
</evidence>
<dbReference type="Pfam" id="PF07715">
    <property type="entry name" value="Plug"/>
    <property type="match status" value="1"/>
</dbReference>
<evidence type="ECO:0000256" key="11">
    <source>
        <dbReference type="ARBA" id="ARBA00023136"/>
    </source>
</evidence>
<comment type="similarity">
    <text evidence="2 14 15">Belongs to the TonB-dependent receptor family.</text>
</comment>
<dbReference type="GO" id="GO:0015891">
    <property type="term" value="P:siderophore transport"/>
    <property type="evidence" value="ECO:0007669"/>
    <property type="project" value="InterPro"/>
</dbReference>
<dbReference type="EMBL" id="NXIE01000002">
    <property type="protein sequence ID" value="RXK13247.1"/>
    <property type="molecule type" value="Genomic_DNA"/>
</dbReference>
<keyword evidence="20" id="KW-1185">Reference proteome</keyword>
<evidence type="ECO:0000256" key="5">
    <source>
        <dbReference type="ARBA" id="ARBA00022496"/>
    </source>
</evidence>
<dbReference type="AlphaFoldDB" id="A0A4Q1B4S3"/>
<keyword evidence="4 14" id="KW-1134">Transmembrane beta strand</keyword>
<evidence type="ECO:0000256" key="6">
    <source>
        <dbReference type="ARBA" id="ARBA00022692"/>
    </source>
</evidence>
<keyword evidence="13 14" id="KW-0998">Cell outer membrane</keyword>
<dbReference type="InterPro" id="IPR036942">
    <property type="entry name" value="Beta-barrel_TonB_sf"/>
</dbReference>
<keyword evidence="8" id="KW-0408">Iron</keyword>
<dbReference type="Gene3D" id="2.40.170.20">
    <property type="entry name" value="TonB-dependent receptor, beta-barrel domain"/>
    <property type="match status" value="1"/>
</dbReference>
<gene>
    <name evidence="19" type="ORF">CP965_05455</name>
</gene>
<dbReference type="CDD" id="cd01347">
    <property type="entry name" value="ligand_gated_channel"/>
    <property type="match status" value="1"/>
</dbReference>
<dbReference type="SUPFAM" id="SSF56935">
    <property type="entry name" value="Porins"/>
    <property type="match status" value="1"/>
</dbReference>
<dbReference type="RefSeq" id="WP_129061068.1">
    <property type="nucleotide sequence ID" value="NZ_NXIE01000002.1"/>
</dbReference>
<evidence type="ECO:0000256" key="4">
    <source>
        <dbReference type="ARBA" id="ARBA00022452"/>
    </source>
</evidence>
<evidence type="ECO:0000256" key="2">
    <source>
        <dbReference type="ARBA" id="ARBA00009810"/>
    </source>
</evidence>
<keyword evidence="9" id="KW-0406">Ion transport</keyword>
<keyword evidence="3 14" id="KW-0813">Transport</keyword>
<feature type="signal peptide" evidence="16">
    <location>
        <begin position="1"/>
        <end position="23"/>
    </location>
</feature>
<evidence type="ECO:0000256" key="8">
    <source>
        <dbReference type="ARBA" id="ARBA00023004"/>
    </source>
</evidence>
<evidence type="ECO:0000256" key="1">
    <source>
        <dbReference type="ARBA" id="ARBA00004571"/>
    </source>
</evidence>
<feature type="domain" description="TonB-dependent receptor plug" evidence="18">
    <location>
        <begin position="55"/>
        <end position="146"/>
    </location>
</feature>
<comment type="subcellular location">
    <subcellularLocation>
        <location evidence="1 14">Cell outer membrane</location>
        <topology evidence="1 14">Multi-pass membrane protein</topology>
    </subcellularLocation>
</comment>
<dbReference type="PANTHER" id="PTHR32552:SF74">
    <property type="entry name" value="HYDROXAMATE SIDEROPHORE RECEPTOR FHUE"/>
    <property type="match status" value="1"/>
</dbReference>
<evidence type="ECO:0000313" key="19">
    <source>
        <dbReference type="EMBL" id="RXK13247.1"/>
    </source>
</evidence>
<dbReference type="InterPro" id="IPR000531">
    <property type="entry name" value="Beta-barrel_TonB"/>
</dbReference>
<dbReference type="InterPro" id="IPR010917">
    <property type="entry name" value="TonB_rcpt_CS"/>
</dbReference>
<organism evidence="19 20">
    <name type="scientific">Halarcobacter mediterraneus</name>
    <dbReference type="NCBI Taxonomy" id="2023153"/>
    <lineage>
        <taxon>Bacteria</taxon>
        <taxon>Pseudomonadati</taxon>
        <taxon>Campylobacterota</taxon>
        <taxon>Epsilonproteobacteria</taxon>
        <taxon>Campylobacterales</taxon>
        <taxon>Arcobacteraceae</taxon>
        <taxon>Halarcobacter</taxon>
    </lineage>
</organism>
<evidence type="ECO:0000256" key="10">
    <source>
        <dbReference type="ARBA" id="ARBA00023077"/>
    </source>
</evidence>
<dbReference type="GO" id="GO:0038023">
    <property type="term" value="F:signaling receptor activity"/>
    <property type="evidence" value="ECO:0007669"/>
    <property type="project" value="InterPro"/>
</dbReference>
<keyword evidence="6 14" id="KW-0812">Transmembrane</keyword>
<dbReference type="InterPro" id="IPR010105">
    <property type="entry name" value="TonB_sidphr_rcpt"/>
</dbReference>
<evidence type="ECO:0000259" key="17">
    <source>
        <dbReference type="Pfam" id="PF00593"/>
    </source>
</evidence>
<name>A0A4Q1B4S3_9BACT</name>
<keyword evidence="7 16" id="KW-0732">Signal</keyword>
<dbReference type="OrthoDB" id="9760333at2"/>
<evidence type="ECO:0000256" key="3">
    <source>
        <dbReference type="ARBA" id="ARBA00022448"/>
    </source>
</evidence>
<accession>A0A4Q1B4S3</accession>
<dbReference type="GO" id="GO:0009279">
    <property type="term" value="C:cell outer membrane"/>
    <property type="evidence" value="ECO:0007669"/>
    <property type="project" value="UniProtKB-SubCell"/>
</dbReference>
<dbReference type="PANTHER" id="PTHR32552">
    <property type="entry name" value="FERRICHROME IRON RECEPTOR-RELATED"/>
    <property type="match status" value="1"/>
</dbReference>
<evidence type="ECO:0000256" key="14">
    <source>
        <dbReference type="PROSITE-ProRule" id="PRU01360"/>
    </source>
</evidence>
<dbReference type="Gene3D" id="2.170.130.10">
    <property type="entry name" value="TonB-dependent receptor, plug domain"/>
    <property type="match status" value="1"/>
</dbReference>
<dbReference type="PROSITE" id="PS52016">
    <property type="entry name" value="TONB_DEPENDENT_REC_3"/>
    <property type="match status" value="1"/>
</dbReference>
<protein>
    <submittedName>
        <fullName evidence="19">TonB-dependent siderophore receptor</fullName>
    </submittedName>
</protein>
<reference evidence="19 20" key="1">
    <citation type="submission" date="2017-09" db="EMBL/GenBank/DDBJ databases">
        <title>Genomics of the genus Arcobacter.</title>
        <authorList>
            <person name="Perez-Cataluna A."/>
            <person name="Figueras M.J."/>
            <person name="Salas-Masso N."/>
        </authorList>
    </citation>
    <scope>NUCLEOTIDE SEQUENCE [LARGE SCALE GENOMIC DNA]</scope>
    <source>
        <strain evidence="19 20">F156-34</strain>
    </source>
</reference>
<proteinExistence type="inferred from homology"/>
<feature type="domain" description="TonB-dependent receptor-like beta-barrel" evidence="17">
    <location>
        <begin position="228"/>
        <end position="659"/>
    </location>
</feature>
<dbReference type="NCBIfam" id="TIGR01783">
    <property type="entry name" value="TonB-siderophor"/>
    <property type="match status" value="1"/>
</dbReference>
<dbReference type="PROSITE" id="PS01156">
    <property type="entry name" value="TONB_DEPENDENT_REC_2"/>
    <property type="match status" value="1"/>
</dbReference>
<keyword evidence="12 19" id="KW-0675">Receptor</keyword>